<reference evidence="1 2" key="1">
    <citation type="journal article" date="2014" name="Int. J. Syst. Evol. Microbiol.">
        <title>Complete genome sequence of Corynebacterium casei LMG S-19264T (=DSM 44701T), isolated from a smear-ripened cheese.</title>
        <authorList>
            <consortium name="US DOE Joint Genome Institute (JGI-PGF)"/>
            <person name="Walter F."/>
            <person name="Albersmeier A."/>
            <person name="Kalinowski J."/>
            <person name="Ruckert C."/>
        </authorList>
    </citation>
    <scope>NUCLEOTIDE SEQUENCE [LARGE SCALE GENOMIC DNA]</scope>
    <source>
        <strain evidence="1 2">CGMCC 1.9161</strain>
    </source>
</reference>
<dbReference type="RefSeq" id="WP_188911331.1">
    <property type="nucleotide sequence ID" value="NZ_BMMF01000004.1"/>
</dbReference>
<accession>A0A917V387</accession>
<gene>
    <name evidence="1" type="ORF">GCM10011322_15310</name>
</gene>
<evidence type="ECO:0000313" key="2">
    <source>
        <dbReference type="Proteomes" id="UP000600449"/>
    </source>
</evidence>
<dbReference type="InterPro" id="IPR019056">
    <property type="entry name" value="Phage_TAC_6"/>
</dbReference>
<keyword evidence="2" id="KW-1185">Reference proteome</keyword>
<evidence type="ECO:0000313" key="1">
    <source>
        <dbReference type="EMBL" id="GGK29815.1"/>
    </source>
</evidence>
<organism evidence="1 2">
    <name type="scientific">Salinarimonas ramus</name>
    <dbReference type="NCBI Taxonomy" id="690164"/>
    <lineage>
        <taxon>Bacteria</taxon>
        <taxon>Pseudomonadati</taxon>
        <taxon>Pseudomonadota</taxon>
        <taxon>Alphaproteobacteria</taxon>
        <taxon>Hyphomicrobiales</taxon>
        <taxon>Salinarimonadaceae</taxon>
        <taxon>Salinarimonas</taxon>
    </lineage>
</organism>
<dbReference type="EMBL" id="BMMF01000004">
    <property type="protein sequence ID" value="GGK29815.1"/>
    <property type="molecule type" value="Genomic_DNA"/>
</dbReference>
<dbReference type="Proteomes" id="UP000600449">
    <property type="component" value="Unassembled WGS sequence"/>
</dbReference>
<dbReference type="Pfam" id="PF09550">
    <property type="entry name" value="Phage_TAC_6"/>
    <property type="match status" value="1"/>
</dbReference>
<evidence type="ECO:0008006" key="3">
    <source>
        <dbReference type="Google" id="ProtNLM"/>
    </source>
</evidence>
<protein>
    <recommendedName>
        <fullName evidence="3">Phage tail assembly chaperone</fullName>
    </recommendedName>
</protein>
<name>A0A917V387_9HYPH</name>
<dbReference type="AlphaFoldDB" id="A0A917V387"/>
<proteinExistence type="predicted"/>
<comment type="caution">
    <text evidence="1">The sequence shown here is derived from an EMBL/GenBank/DDBJ whole genome shotgun (WGS) entry which is preliminary data.</text>
</comment>
<sequence length="68" mass="7134">MTGAAPAPFPWDDALETALGPLGWTPDTFWRATPRELAAAVAGRLGRARAGAPTRDTLAALMAAFPDR</sequence>